<evidence type="ECO:0000313" key="2">
    <source>
        <dbReference type="EMBL" id="KAJ4836409.1"/>
    </source>
</evidence>
<feature type="domain" description="Thiaminase-2/PQQC" evidence="1">
    <location>
        <begin position="29"/>
        <end position="225"/>
    </location>
</feature>
<dbReference type="InterPro" id="IPR004305">
    <property type="entry name" value="Thiaminase-2/PQQC"/>
</dbReference>
<dbReference type="OrthoDB" id="10028886at2759"/>
<organism evidence="2 3">
    <name type="scientific">Turnera subulata</name>
    <dbReference type="NCBI Taxonomy" id="218843"/>
    <lineage>
        <taxon>Eukaryota</taxon>
        <taxon>Viridiplantae</taxon>
        <taxon>Streptophyta</taxon>
        <taxon>Embryophyta</taxon>
        <taxon>Tracheophyta</taxon>
        <taxon>Spermatophyta</taxon>
        <taxon>Magnoliopsida</taxon>
        <taxon>eudicotyledons</taxon>
        <taxon>Gunneridae</taxon>
        <taxon>Pentapetalae</taxon>
        <taxon>rosids</taxon>
        <taxon>fabids</taxon>
        <taxon>Malpighiales</taxon>
        <taxon>Passifloraceae</taxon>
        <taxon>Turnera</taxon>
    </lineage>
</organism>
<name>A0A9Q0FTB5_9ROSI</name>
<sequence>MGTNYIMEGTMARLWKKHHGESMFAMYTPFVLCLASGNLQRQSFNHYIAQDIPYLIAYAQACELAEKCSDDDDDAKRALSKLKNGAIDELHTLQEWEIDKENYPMHSATQKYMDFLLANASGKVEGIDQAPFKGLKLAAYTLGAMMPCLRLYAFLGKELEALLGPEDVNHPYKKWIDRNSSEFLLEDILLYEAVVDKLNATLTDNEIGIIGKLYHQAMELEIEFFLAQPLYQPTVVPLTKQHNPLEDHLLIFCDFDQTCTEVVDSCAVLAEIANLAARKHEHQDHRDDEFASTTPLAVLRAKWDHLVAQYKEEYEQCISSITCCEKVAFSYEAVHEALEKFSDLERRGNSRVIESKVFKGLSLEHIKAAGERIPFQDGCTSFFEKLLKKENLYSSVHIISLCWCADLIRSAFSPGGLDALNVHANEFFFEDSVSTGEILRSVESPADKVQTFNNIVRSYSAHNRRNLTVYVGDSIGDLLCLLQADIGIVVGSSSGLRRVATQLGISFVPLYSALVRKQKENIEGTSFNWKSLSGVLYTVTCWAEIDAFILGW</sequence>
<dbReference type="InterPro" id="IPR036412">
    <property type="entry name" value="HAD-like_sf"/>
</dbReference>
<dbReference type="InterPro" id="IPR016084">
    <property type="entry name" value="Haem_Oase-like_multi-hlx"/>
</dbReference>
<protein>
    <recommendedName>
        <fullName evidence="1">Thiaminase-2/PQQC domain-containing protein</fullName>
    </recommendedName>
</protein>
<gene>
    <name evidence="2" type="ORF">Tsubulata_020981</name>
</gene>
<accession>A0A9Q0FTB5</accession>
<dbReference type="Proteomes" id="UP001141552">
    <property type="component" value="Unassembled WGS sequence"/>
</dbReference>
<dbReference type="SUPFAM" id="SSF48613">
    <property type="entry name" value="Heme oxygenase-like"/>
    <property type="match status" value="1"/>
</dbReference>
<dbReference type="Gene3D" id="3.40.50.1000">
    <property type="entry name" value="HAD superfamily/HAD-like"/>
    <property type="match status" value="1"/>
</dbReference>
<dbReference type="GO" id="GO:0006772">
    <property type="term" value="P:thiamine metabolic process"/>
    <property type="evidence" value="ECO:0007669"/>
    <property type="project" value="UniProtKB-ARBA"/>
</dbReference>
<dbReference type="InterPro" id="IPR023214">
    <property type="entry name" value="HAD_sf"/>
</dbReference>
<dbReference type="SUPFAM" id="SSF56784">
    <property type="entry name" value="HAD-like"/>
    <property type="match status" value="1"/>
</dbReference>
<dbReference type="PANTHER" id="PTHR43198">
    <property type="entry name" value="BIFUNCTIONAL TH2 PROTEIN"/>
    <property type="match status" value="1"/>
</dbReference>
<evidence type="ECO:0000313" key="3">
    <source>
        <dbReference type="Proteomes" id="UP001141552"/>
    </source>
</evidence>
<reference evidence="2" key="1">
    <citation type="submission" date="2022-02" db="EMBL/GenBank/DDBJ databases">
        <authorList>
            <person name="Henning P.M."/>
            <person name="McCubbin A.G."/>
            <person name="Shore J.S."/>
        </authorList>
    </citation>
    <scope>NUCLEOTIDE SEQUENCE</scope>
    <source>
        <strain evidence="2">F60SS</strain>
        <tissue evidence="2">Leaves</tissue>
    </source>
</reference>
<dbReference type="AlphaFoldDB" id="A0A9Q0FTB5"/>
<dbReference type="Gene3D" id="1.20.910.10">
    <property type="entry name" value="Heme oxygenase-like"/>
    <property type="match status" value="1"/>
</dbReference>
<proteinExistence type="predicted"/>
<dbReference type="GO" id="GO:0005829">
    <property type="term" value="C:cytosol"/>
    <property type="evidence" value="ECO:0007669"/>
    <property type="project" value="TreeGrafter"/>
</dbReference>
<dbReference type="PANTHER" id="PTHR43198:SF2">
    <property type="entry name" value="SI:CH1073-67J19.1-RELATED"/>
    <property type="match status" value="1"/>
</dbReference>
<reference evidence="2" key="2">
    <citation type="journal article" date="2023" name="Plants (Basel)">
        <title>Annotation of the Turnera subulata (Passifloraceae) Draft Genome Reveals the S-Locus Evolved after the Divergence of Turneroideae from Passifloroideae in a Stepwise Manner.</title>
        <authorList>
            <person name="Henning P.M."/>
            <person name="Roalson E.H."/>
            <person name="Mir W."/>
            <person name="McCubbin A.G."/>
            <person name="Shore J.S."/>
        </authorList>
    </citation>
    <scope>NUCLEOTIDE SEQUENCE</scope>
    <source>
        <strain evidence="2">F60SS</strain>
    </source>
</reference>
<dbReference type="InterPro" id="IPR050967">
    <property type="entry name" value="Thiamine_Salvage_TenA"/>
</dbReference>
<dbReference type="EMBL" id="JAKUCV010004128">
    <property type="protein sequence ID" value="KAJ4836409.1"/>
    <property type="molecule type" value="Genomic_DNA"/>
</dbReference>
<dbReference type="Pfam" id="PF03070">
    <property type="entry name" value="TENA_THI-4"/>
    <property type="match status" value="1"/>
</dbReference>
<keyword evidence="3" id="KW-1185">Reference proteome</keyword>
<comment type="caution">
    <text evidence="2">The sequence shown here is derived from an EMBL/GenBank/DDBJ whole genome shotgun (WGS) entry which is preliminary data.</text>
</comment>
<dbReference type="CDD" id="cd19368">
    <property type="entry name" value="TenA_C_AtTH2-like"/>
    <property type="match status" value="1"/>
</dbReference>
<evidence type="ECO:0000259" key="1">
    <source>
        <dbReference type="Pfam" id="PF03070"/>
    </source>
</evidence>